<dbReference type="PROSITE" id="PS51201">
    <property type="entry name" value="RCK_N"/>
    <property type="match status" value="1"/>
</dbReference>
<reference evidence="10" key="1">
    <citation type="journal article" date="2021" name="PeerJ">
        <title>Extensive microbial diversity within the chicken gut microbiome revealed by metagenomics and culture.</title>
        <authorList>
            <person name="Gilroy R."/>
            <person name="Ravi A."/>
            <person name="Getino M."/>
            <person name="Pursley I."/>
            <person name="Horton D.L."/>
            <person name="Alikhan N.F."/>
            <person name="Baker D."/>
            <person name="Gharbi K."/>
            <person name="Hall N."/>
            <person name="Watson M."/>
            <person name="Adriaenssens E.M."/>
            <person name="Foster-Nyarko E."/>
            <person name="Jarju S."/>
            <person name="Secka A."/>
            <person name="Antonio M."/>
            <person name="Oren A."/>
            <person name="Chaudhuri R.R."/>
            <person name="La Ragione R."/>
            <person name="Hildebrand F."/>
            <person name="Pallen M.J."/>
        </authorList>
    </citation>
    <scope>NUCLEOTIDE SEQUENCE</scope>
    <source>
        <strain evidence="10">14975</strain>
    </source>
</reference>
<evidence type="ECO:0000256" key="3">
    <source>
        <dbReference type="ARBA" id="ARBA00022448"/>
    </source>
</evidence>
<feature type="transmembrane region" description="Helical" evidence="8">
    <location>
        <begin position="355"/>
        <end position="376"/>
    </location>
</feature>
<feature type="transmembrane region" description="Helical" evidence="8">
    <location>
        <begin position="92"/>
        <end position="109"/>
    </location>
</feature>
<comment type="subcellular location">
    <subcellularLocation>
        <location evidence="1">Membrane</location>
        <topology evidence="1">Multi-pass membrane protein</topology>
    </subcellularLocation>
</comment>
<feature type="domain" description="RCK N-terminal" evidence="9">
    <location>
        <begin position="406"/>
        <end position="522"/>
    </location>
</feature>
<feature type="transmembrane region" description="Helical" evidence="8">
    <location>
        <begin position="215"/>
        <end position="235"/>
    </location>
</feature>
<feature type="transmembrane region" description="Helical" evidence="8">
    <location>
        <begin position="290"/>
        <end position="312"/>
    </location>
</feature>
<evidence type="ECO:0000313" key="10">
    <source>
        <dbReference type="EMBL" id="HIX20709.1"/>
    </source>
</evidence>
<dbReference type="InterPro" id="IPR038770">
    <property type="entry name" value="Na+/solute_symporter_sf"/>
</dbReference>
<name>A0A9D1VCZ9_9BACT</name>
<evidence type="ECO:0000256" key="4">
    <source>
        <dbReference type="ARBA" id="ARBA00022692"/>
    </source>
</evidence>
<accession>A0A9D1VCZ9</accession>
<dbReference type="GO" id="GO:0006813">
    <property type="term" value="P:potassium ion transport"/>
    <property type="evidence" value="ECO:0007669"/>
    <property type="project" value="InterPro"/>
</dbReference>
<feature type="region of interest" description="Disordered" evidence="7">
    <location>
        <begin position="545"/>
        <end position="568"/>
    </location>
</feature>
<feature type="transmembrane region" description="Helical" evidence="8">
    <location>
        <begin position="146"/>
        <end position="165"/>
    </location>
</feature>
<comment type="caution">
    <text evidence="10">The sequence shown here is derived from an EMBL/GenBank/DDBJ whole genome shotgun (WGS) entry which is preliminary data.</text>
</comment>
<keyword evidence="5 8" id="KW-1133">Transmembrane helix</keyword>
<feature type="transmembrane region" description="Helical" evidence="8">
    <location>
        <begin position="324"/>
        <end position="343"/>
    </location>
</feature>
<dbReference type="InterPro" id="IPR006153">
    <property type="entry name" value="Cation/H_exchanger_TM"/>
</dbReference>
<dbReference type="Gene3D" id="1.20.1530.20">
    <property type="match status" value="1"/>
</dbReference>
<dbReference type="AlphaFoldDB" id="A0A9D1VCZ9"/>
<dbReference type="SUPFAM" id="SSF51735">
    <property type="entry name" value="NAD(P)-binding Rossmann-fold domains"/>
    <property type="match status" value="1"/>
</dbReference>
<evidence type="ECO:0000256" key="7">
    <source>
        <dbReference type="SAM" id="MobiDB-lite"/>
    </source>
</evidence>
<dbReference type="InterPro" id="IPR003148">
    <property type="entry name" value="RCK_N"/>
</dbReference>
<evidence type="ECO:0000256" key="6">
    <source>
        <dbReference type="ARBA" id="ARBA00023136"/>
    </source>
</evidence>
<dbReference type="GO" id="GO:0016020">
    <property type="term" value="C:membrane"/>
    <property type="evidence" value="ECO:0007669"/>
    <property type="project" value="UniProtKB-SubCell"/>
</dbReference>
<dbReference type="EMBL" id="DXFQ01000170">
    <property type="protein sequence ID" value="HIX20709.1"/>
    <property type="molecule type" value="Genomic_DNA"/>
</dbReference>
<dbReference type="PANTHER" id="PTHR42751:SF1">
    <property type="entry name" value="CATION_PROTON ANTIPORTER YBAL-RELATED"/>
    <property type="match status" value="1"/>
</dbReference>
<dbReference type="PANTHER" id="PTHR42751">
    <property type="entry name" value="SODIUM/HYDROGEN EXCHANGER FAMILY/TRKA DOMAIN PROTEIN"/>
    <property type="match status" value="1"/>
</dbReference>
<feature type="transmembrane region" description="Helical" evidence="8">
    <location>
        <begin position="53"/>
        <end position="71"/>
    </location>
</feature>
<feature type="transmembrane region" description="Helical" evidence="8">
    <location>
        <begin position="177"/>
        <end position="195"/>
    </location>
</feature>
<dbReference type="Gene3D" id="3.40.50.720">
    <property type="entry name" value="NAD(P)-binding Rossmann-like Domain"/>
    <property type="match status" value="1"/>
</dbReference>
<dbReference type="Pfam" id="PF02254">
    <property type="entry name" value="TrkA_N"/>
    <property type="match status" value="1"/>
</dbReference>
<reference evidence="10" key="2">
    <citation type="submission" date="2021-04" db="EMBL/GenBank/DDBJ databases">
        <authorList>
            <person name="Gilroy R."/>
        </authorList>
    </citation>
    <scope>NUCLEOTIDE SEQUENCE</scope>
    <source>
        <strain evidence="10">14975</strain>
    </source>
</reference>
<evidence type="ECO:0000256" key="2">
    <source>
        <dbReference type="ARBA" id="ARBA00005551"/>
    </source>
</evidence>
<dbReference type="GO" id="GO:1902600">
    <property type="term" value="P:proton transmembrane transport"/>
    <property type="evidence" value="ECO:0007669"/>
    <property type="project" value="InterPro"/>
</dbReference>
<evidence type="ECO:0000256" key="1">
    <source>
        <dbReference type="ARBA" id="ARBA00004141"/>
    </source>
</evidence>
<evidence type="ECO:0000313" key="11">
    <source>
        <dbReference type="Proteomes" id="UP000823964"/>
    </source>
</evidence>
<sequence length="568" mass="61478">MINTLAISLTLALVLGMLSQKVRLSPIIGYLLAGIIAAQCWGDSLDHELVEDFSHIGVVLLLFGVGLQFHFKDLVAVQKVAVPGAIMCMGMRTLLGTLTCMLLGGAMGFTMTGCVMFGLCCCVSSTVVLTRVLADNRILQTPSGHLALGMLVVEDIFTIVLLVLMPVIFGDKPLLESLLWMVVKLGLLVLCVAYVGRRIIGRVLTYVSRFASGELFTLAVLVFALGIASLSAYVFDASMEFGAFLSGMVVGQSKFSARAASDALPMRDAFAVLFFVSVGMGFHWEGMIEYWPMALGTVLLTLLAPIAAYIAIRMLKRPFRMAMQVSASLSQLGEFSFILATLASTQYDVLPREAANIITGAAIITITLNAAFYRFVPALIRAMEKRGVGDPRHEELDNVPEPQEDRHRVIVVGYGPCGELCTKALLDNDVDVVVIEMNVNTVQRLMKCGIPAMHGDAARRDILKLAGVEQAVSIIITTPAAPAADIASMARSLNPKIQVLAHTAYLSVAEALKRSLKDDVEVFSGEHEVALTMFAHLLRSQHATEEQISRELERTRNELTGGRPTAEA</sequence>
<protein>
    <submittedName>
        <fullName evidence="10">Cation:proton antiporter</fullName>
    </submittedName>
</protein>
<comment type="similarity">
    <text evidence="2">Belongs to the monovalent cation:proton antiporter 2 (CPA2) transporter (TC 2.A.37) family.</text>
</comment>
<feature type="compositionally biased region" description="Basic and acidic residues" evidence="7">
    <location>
        <begin position="545"/>
        <end position="557"/>
    </location>
</feature>
<evidence type="ECO:0000259" key="9">
    <source>
        <dbReference type="PROSITE" id="PS51201"/>
    </source>
</evidence>
<feature type="transmembrane region" description="Helical" evidence="8">
    <location>
        <begin position="115"/>
        <end position="134"/>
    </location>
</feature>
<dbReference type="Proteomes" id="UP000823964">
    <property type="component" value="Unassembled WGS sequence"/>
</dbReference>
<keyword evidence="3" id="KW-0813">Transport</keyword>
<evidence type="ECO:0000256" key="8">
    <source>
        <dbReference type="SAM" id="Phobius"/>
    </source>
</evidence>
<gene>
    <name evidence="10" type="ORF">H9862_08935</name>
</gene>
<dbReference type="InterPro" id="IPR036291">
    <property type="entry name" value="NAD(P)-bd_dom_sf"/>
</dbReference>
<keyword evidence="6 8" id="KW-0472">Membrane</keyword>
<dbReference type="GO" id="GO:0015297">
    <property type="term" value="F:antiporter activity"/>
    <property type="evidence" value="ECO:0007669"/>
    <property type="project" value="InterPro"/>
</dbReference>
<keyword evidence="4 8" id="KW-0812">Transmembrane</keyword>
<proteinExistence type="inferred from homology"/>
<evidence type="ECO:0000256" key="5">
    <source>
        <dbReference type="ARBA" id="ARBA00022989"/>
    </source>
</evidence>
<dbReference type="Pfam" id="PF00999">
    <property type="entry name" value="Na_H_Exchanger"/>
    <property type="match status" value="1"/>
</dbReference>
<organism evidence="10 11">
    <name type="scientific">Candidatus Akkermansia intestinigallinarum</name>
    <dbReference type="NCBI Taxonomy" id="2838431"/>
    <lineage>
        <taxon>Bacteria</taxon>
        <taxon>Pseudomonadati</taxon>
        <taxon>Verrucomicrobiota</taxon>
        <taxon>Verrucomicrobiia</taxon>
        <taxon>Verrucomicrobiales</taxon>
        <taxon>Akkermansiaceae</taxon>
        <taxon>Akkermansia</taxon>
    </lineage>
</organism>